<evidence type="ECO:0000313" key="2">
    <source>
        <dbReference type="Proteomes" id="UP000824533"/>
    </source>
</evidence>
<protein>
    <submittedName>
        <fullName evidence="1">Uncharacterized protein</fullName>
    </submittedName>
</protein>
<organism evidence="1 2">
    <name type="scientific">Dendrolimus kikuchii</name>
    <dbReference type="NCBI Taxonomy" id="765133"/>
    <lineage>
        <taxon>Eukaryota</taxon>
        <taxon>Metazoa</taxon>
        <taxon>Ecdysozoa</taxon>
        <taxon>Arthropoda</taxon>
        <taxon>Hexapoda</taxon>
        <taxon>Insecta</taxon>
        <taxon>Pterygota</taxon>
        <taxon>Neoptera</taxon>
        <taxon>Endopterygota</taxon>
        <taxon>Lepidoptera</taxon>
        <taxon>Glossata</taxon>
        <taxon>Ditrysia</taxon>
        <taxon>Bombycoidea</taxon>
        <taxon>Lasiocampidae</taxon>
        <taxon>Dendrolimus</taxon>
    </lineage>
</organism>
<accession>A0ACC1D716</accession>
<keyword evidence="2" id="KW-1185">Reference proteome</keyword>
<dbReference type="Proteomes" id="UP000824533">
    <property type="component" value="Linkage Group LG07"/>
</dbReference>
<proteinExistence type="predicted"/>
<evidence type="ECO:0000313" key="1">
    <source>
        <dbReference type="EMBL" id="KAJ0179708.1"/>
    </source>
</evidence>
<reference evidence="1 2" key="1">
    <citation type="journal article" date="2021" name="Front. Genet.">
        <title>Chromosome-Level Genome Assembly Reveals Significant Gene Expansion in the Toll and IMD Signaling Pathways of Dendrolimus kikuchii.</title>
        <authorList>
            <person name="Zhou J."/>
            <person name="Wu P."/>
            <person name="Xiong Z."/>
            <person name="Liu N."/>
            <person name="Zhao N."/>
            <person name="Ji M."/>
            <person name="Qiu Y."/>
            <person name="Yang B."/>
        </authorList>
    </citation>
    <scope>NUCLEOTIDE SEQUENCE [LARGE SCALE GENOMIC DNA]</scope>
    <source>
        <strain evidence="1">Ann1</strain>
    </source>
</reference>
<comment type="caution">
    <text evidence="1">The sequence shown here is derived from an EMBL/GenBank/DDBJ whole genome shotgun (WGS) entry which is preliminary data.</text>
</comment>
<name>A0ACC1D716_9NEOP</name>
<sequence length="124" mass="14898">MKWNWVSWQALLVTIVLVIVVADFEVYAAPEPCAFWDHHHYHYQETTTVSSTTQAAEEPKQNEEKEQTDKKENRRARFKKLEKMIADWMSWGQTWEMQEPQNDNYMEGFFKGYLEILAYLLNLF</sequence>
<dbReference type="EMBL" id="CM034393">
    <property type="protein sequence ID" value="KAJ0179708.1"/>
    <property type="molecule type" value="Genomic_DNA"/>
</dbReference>
<gene>
    <name evidence="1" type="ORF">K1T71_004299</name>
</gene>